<evidence type="ECO:0000313" key="17">
    <source>
        <dbReference type="EMBL" id="SDT47503.1"/>
    </source>
</evidence>
<name>A0A1H2ANJ9_9MICC</name>
<dbReference type="SUPFAM" id="SSF53448">
    <property type="entry name" value="Nucleotide-diphospho-sugar transferases"/>
    <property type="match status" value="1"/>
</dbReference>
<comment type="similarity">
    <text evidence="4">Belongs to the glycosyltransferase 2 family.</text>
</comment>
<evidence type="ECO:0000256" key="5">
    <source>
        <dbReference type="ARBA" id="ARBA00012583"/>
    </source>
</evidence>
<comment type="catalytic activity">
    <reaction evidence="13">
        <text>a di-trans,poly-cis-dolichyl phosphate + UDP-alpha-D-glucose = a di-trans,poly-cis-dolichyl beta-D-glucosyl phosphate + UDP</text>
        <dbReference type="Rhea" id="RHEA:15401"/>
        <dbReference type="Rhea" id="RHEA-COMP:19498"/>
        <dbReference type="Rhea" id="RHEA-COMP:19502"/>
        <dbReference type="ChEBI" id="CHEBI:57525"/>
        <dbReference type="ChEBI" id="CHEBI:57683"/>
        <dbReference type="ChEBI" id="CHEBI:58223"/>
        <dbReference type="ChEBI" id="CHEBI:58885"/>
        <dbReference type="EC" id="2.4.1.117"/>
    </reaction>
    <physiologicalReaction direction="left-to-right" evidence="13">
        <dbReference type="Rhea" id="RHEA:15402"/>
    </physiologicalReaction>
</comment>
<keyword evidence="8 14" id="KW-0812">Transmembrane</keyword>
<dbReference type="InterPro" id="IPR001173">
    <property type="entry name" value="Glyco_trans_2-like"/>
</dbReference>
<evidence type="ECO:0000256" key="2">
    <source>
        <dbReference type="ARBA" id="ARBA00004389"/>
    </source>
</evidence>
<feature type="transmembrane region" description="Helical" evidence="14">
    <location>
        <begin position="367"/>
        <end position="389"/>
    </location>
</feature>
<evidence type="ECO:0000256" key="7">
    <source>
        <dbReference type="ARBA" id="ARBA00022679"/>
    </source>
</evidence>
<evidence type="ECO:0000256" key="9">
    <source>
        <dbReference type="ARBA" id="ARBA00022824"/>
    </source>
</evidence>
<dbReference type="CDD" id="cd04188">
    <property type="entry name" value="DPG_synthase"/>
    <property type="match status" value="1"/>
</dbReference>
<dbReference type="GO" id="GO:0000271">
    <property type="term" value="P:polysaccharide biosynthetic process"/>
    <property type="evidence" value="ECO:0007669"/>
    <property type="project" value="InterPro"/>
</dbReference>
<evidence type="ECO:0000256" key="4">
    <source>
        <dbReference type="ARBA" id="ARBA00006739"/>
    </source>
</evidence>
<keyword evidence="10" id="KW-0735">Signal-anchor</keyword>
<dbReference type="GO" id="GO:0004581">
    <property type="term" value="F:dolichyl-phosphate beta-glucosyltransferase activity"/>
    <property type="evidence" value="ECO:0007669"/>
    <property type="project" value="UniProtKB-EC"/>
</dbReference>
<dbReference type="GO" id="GO:0016020">
    <property type="term" value="C:membrane"/>
    <property type="evidence" value="ECO:0007669"/>
    <property type="project" value="UniProtKB-SubCell"/>
</dbReference>
<evidence type="ECO:0000256" key="11">
    <source>
        <dbReference type="ARBA" id="ARBA00022989"/>
    </source>
</evidence>
<evidence type="ECO:0000259" key="15">
    <source>
        <dbReference type="Pfam" id="PF00535"/>
    </source>
</evidence>
<dbReference type="AlphaFoldDB" id="A0A1H2ANJ9"/>
<evidence type="ECO:0000259" key="16">
    <source>
        <dbReference type="Pfam" id="PF04138"/>
    </source>
</evidence>
<keyword evidence="18" id="KW-1185">Reference proteome</keyword>
<dbReference type="PANTHER" id="PTHR10859:SF91">
    <property type="entry name" value="DOLICHYL-PHOSPHATE BETA-GLUCOSYLTRANSFERASE"/>
    <property type="match status" value="1"/>
</dbReference>
<keyword evidence="6" id="KW-0328">Glycosyltransferase</keyword>
<evidence type="ECO:0000256" key="8">
    <source>
        <dbReference type="ARBA" id="ARBA00022692"/>
    </source>
</evidence>
<sequence>MTPSYGGLALEIVVPVYNEEAVLESSITRLAEYLTNEMPSTWRITIADNASTDRTPVIAARLSEHLENVGYRRLEAKGRGLALRDAWSASEAKVLAYLDVDLSTDLAALPPLVAPLLSGHSDISIGTRLGQSSRVSRGPKREFISRSYNFLLRRTMQVRFSDAQCGFKAIRADVAKRLLPHVEDNGWFFDTELLIIAERSVLRIHEIPVDWVDDPDSRVDIKQTAFDDLRGMVRVAGSLVKGAIPVQAIYAELGRRPIVPLGRPSFFGQVLRFGLVGVASTLAFALLYLVLQDPFGAQEANFLALLLTAVGNTAANRRFTFGISGPAKLFTQQFQGLIVFLLAWSITSSSLLTLHALHPDAAPNVELLILTAANVLATMMRFVLLRLWVFRSNHNHVISGQSFGGKVAASGNVL</sequence>
<dbReference type="Pfam" id="PF00535">
    <property type="entry name" value="Glycos_transf_2"/>
    <property type="match status" value="1"/>
</dbReference>
<proteinExistence type="inferred from homology"/>
<dbReference type="PANTHER" id="PTHR10859">
    <property type="entry name" value="GLYCOSYL TRANSFERASE"/>
    <property type="match status" value="1"/>
</dbReference>
<keyword evidence="12 14" id="KW-0472">Membrane</keyword>
<keyword evidence="9" id="KW-0256">Endoplasmic reticulum</keyword>
<evidence type="ECO:0000256" key="14">
    <source>
        <dbReference type="SAM" id="Phobius"/>
    </source>
</evidence>
<dbReference type="OrthoDB" id="2369748at2"/>
<evidence type="ECO:0000256" key="1">
    <source>
        <dbReference type="ARBA" id="ARBA00004141"/>
    </source>
</evidence>
<evidence type="ECO:0000256" key="6">
    <source>
        <dbReference type="ARBA" id="ARBA00022676"/>
    </source>
</evidence>
<reference evidence="18" key="1">
    <citation type="submission" date="2016-10" db="EMBL/GenBank/DDBJ databases">
        <authorList>
            <person name="Varghese N."/>
            <person name="Submissions S."/>
        </authorList>
    </citation>
    <scope>NUCLEOTIDE SEQUENCE [LARGE SCALE GENOMIC DNA]</scope>
    <source>
        <strain evidence="18">IMMIB L-1606</strain>
    </source>
</reference>
<comment type="subcellular location">
    <subcellularLocation>
        <location evidence="2">Endoplasmic reticulum membrane</location>
        <topology evidence="2">Single-pass membrane protein</topology>
    </subcellularLocation>
    <subcellularLocation>
        <location evidence="1">Membrane</location>
        <topology evidence="1">Multi-pass membrane protein</topology>
    </subcellularLocation>
</comment>
<feature type="transmembrane region" description="Helical" evidence="14">
    <location>
        <begin position="336"/>
        <end position="355"/>
    </location>
</feature>
<feature type="transmembrane region" description="Helical" evidence="14">
    <location>
        <begin position="270"/>
        <end position="291"/>
    </location>
</feature>
<protein>
    <recommendedName>
        <fullName evidence="5">dolichyl-phosphate beta-glucosyltransferase</fullName>
        <ecNumber evidence="5">2.4.1.117</ecNumber>
    </recommendedName>
</protein>
<dbReference type="InterPro" id="IPR035518">
    <property type="entry name" value="DPG_synthase"/>
</dbReference>
<dbReference type="EC" id="2.4.1.117" evidence="5"/>
<comment type="pathway">
    <text evidence="3">Protein modification; protein glycosylation.</text>
</comment>
<accession>A0A1H2ANJ9</accession>
<dbReference type="GO" id="GO:0006487">
    <property type="term" value="P:protein N-linked glycosylation"/>
    <property type="evidence" value="ECO:0007669"/>
    <property type="project" value="TreeGrafter"/>
</dbReference>
<dbReference type="InterPro" id="IPR029044">
    <property type="entry name" value="Nucleotide-diphossugar_trans"/>
</dbReference>
<dbReference type="InterPro" id="IPR007267">
    <property type="entry name" value="GtrA_DPMS_TM"/>
</dbReference>
<evidence type="ECO:0000256" key="10">
    <source>
        <dbReference type="ARBA" id="ARBA00022968"/>
    </source>
</evidence>
<dbReference type="RefSeq" id="WP_091721883.1">
    <property type="nucleotide sequence ID" value="NZ_LT629779.1"/>
</dbReference>
<evidence type="ECO:0000313" key="18">
    <source>
        <dbReference type="Proteomes" id="UP000198751"/>
    </source>
</evidence>
<evidence type="ECO:0000256" key="13">
    <source>
        <dbReference type="ARBA" id="ARBA00045097"/>
    </source>
</evidence>
<dbReference type="Gene3D" id="3.90.550.10">
    <property type="entry name" value="Spore Coat Polysaccharide Biosynthesis Protein SpsA, Chain A"/>
    <property type="match status" value="1"/>
</dbReference>
<feature type="domain" description="GtrA/DPMS transmembrane" evidence="16">
    <location>
        <begin position="272"/>
        <end position="390"/>
    </location>
</feature>
<gene>
    <name evidence="17" type="ORF">SAMN04489743_3086</name>
</gene>
<feature type="domain" description="Glycosyltransferase 2-like" evidence="15">
    <location>
        <begin position="12"/>
        <end position="178"/>
    </location>
</feature>
<dbReference type="EMBL" id="LT629779">
    <property type="protein sequence ID" value="SDT47503.1"/>
    <property type="molecule type" value="Genomic_DNA"/>
</dbReference>
<evidence type="ECO:0000256" key="12">
    <source>
        <dbReference type="ARBA" id="ARBA00023136"/>
    </source>
</evidence>
<keyword evidence="7" id="KW-0808">Transferase</keyword>
<dbReference type="Pfam" id="PF04138">
    <property type="entry name" value="GtrA_DPMS_TM"/>
    <property type="match status" value="1"/>
</dbReference>
<keyword evidence="11 14" id="KW-1133">Transmembrane helix</keyword>
<organism evidence="17 18">
    <name type="scientific">Pseudarthrobacter equi</name>
    <dbReference type="NCBI Taxonomy" id="728066"/>
    <lineage>
        <taxon>Bacteria</taxon>
        <taxon>Bacillati</taxon>
        <taxon>Actinomycetota</taxon>
        <taxon>Actinomycetes</taxon>
        <taxon>Micrococcales</taxon>
        <taxon>Micrococcaceae</taxon>
        <taxon>Pseudarthrobacter</taxon>
    </lineage>
</organism>
<dbReference type="Proteomes" id="UP000198751">
    <property type="component" value="Chromosome I"/>
</dbReference>
<evidence type="ECO:0000256" key="3">
    <source>
        <dbReference type="ARBA" id="ARBA00004922"/>
    </source>
</evidence>